<comment type="subcellular location">
    <subcellularLocation>
        <location evidence="1">Cytoplasm</location>
        <location evidence="1">Cytoskeleton</location>
        <location evidence="1">Microtubule organizing center</location>
        <location evidence="1">Centrosome</location>
        <location evidence="1">Centriole</location>
    </subcellularLocation>
</comment>
<dbReference type="PANTHER" id="PTHR20544:SF0">
    <property type="entry name" value="NUCLEOPROTEIN TPR_MLP1 DOMAIN-CONTAINING PROTEIN"/>
    <property type="match status" value="1"/>
</dbReference>
<dbReference type="AlphaFoldDB" id="A0AA88IPJ4"/>
<evidence type="ECO:0008006" key="9">
    <source>
        <dbReference type="Google" id="ProtNLM"/>
    </source>
</evidence>
<dbReference type="GO" id="GO:0005814">
    <property type="term" value="C:centriole"/>
    <property type="evidence" value="ECO:0007669"/>
    <property type="project" value="UniProtKB-SubCell"/>
</dbReference>
<keyword evidence="2" id="KW-0963">Cytoplasm</keyword>
<dbReference type="InterPro" id="IPR051877">
    <property type="entry name" value="Centriole_BasalBody_StrucProt"/>
</dbReference>
<evidence type="ECO:0000313" key="8">
    <source>
        <dbReference type="Proteomes" id="UP001187315"/>
    </source>
</evidence>
<feature type="compositionally biased region" description="Polar residues" evidence="6">
    <location>
        <begin position="771"/>
        <end position="786"/>
    </location>
</feature>
<feature type="region of interest" description="Disordered" evidence="6">
    <location>
        <begin position="1"/>
        <end position="77"/>
    </location>
</feature>
<evidence type="ECO:0000256" key="3">
    <source>
        <dbReference type="ARBA" id="ARBA00023212"/>
    </source>
</evidence>
<feature type="coiled-coil region" evidence="5">
    <location>
        <begin position="384"/>
        <end position="750"/>
    </location>
</feature>
<evidence type="ECO:0000256" key="5">
    <source>
        <dbReference type="SAM" id="Coils"/>
    </source>
</evidence>
<organism evidence="7 8">
    <name type="scientific">Tachysurus vachellii</name>
    <name type="common">Darkbarbel catfish</name>
    <name type="synonym">Pelteobagrus vachellii</name>
    <dbReference type="NCBI Taxonomy" id="175792"/>
    <lineage>
        <taxon>Eukaryota</taxon>
        <taxon>Metazoa</taxon>
        <taxon>Chordata</taxon>
        <taxon>Craniata</taxon>
        <taxon>Vertebrata</taxon>
        <taxon>Euteleostomi</taxon>
        <taxon>Actinopterygii</taxon>
        <taxon>Neopterygii</taxon>
        <taxon>Teleostei</taxon>
        <taxon>Ostariophysi</taxon>
        <taxon>Siluriformes</taxon>
        <taxon>Bagridae</taxon>
        <taxon>Tachysurus</taxon>
    </lineage>
</organism>
<evidence type="ECO:0000256" key="4">
    <source>
        <dbReference type="ARBA" id="ARBA00038123"/>
    </source>
</evidence>
<accession>A0AA88IPJ4</accession>
<feature type="region of interest" description="Disordered" evidence="6">
    <location>
        <begin position="143"/>
        <end position="173"/>
    </location>
</feature>
<protein>
    <recommendedName>
        <fullName evidence="9">Testis-specific gene 10 protein</fullName>
    </recommendedName>
</protein>
<comment type="caution">
    <text evidence="7">The sequence shown here is derived from an EMBL/GenBank/DDBJ whole genome shotgun (WGS) entry which is preliminary data.</text>
</comment>
<sequence>MAESANKNTEKADEEGLKQGLRSEERQQGELREYRPTQVVEQHNRADKSVAENTDKKITSQNQTAIISSSEDIKTVSPQLDENDQQKQLGSEVNKTQDLQILLQQLQRERSDLLTQVERLFLTESAQATDNTAPCRSCHHSSLRSLEETERMKSVLKSRRSTSPIRQPPVKGGTYDSELMRVLRERDEMQSILDKYERHLSEIQANIRVLTAERDKIKMRYQQAQSEITELRREVLRSMASQGSKYSATAQSMLKRLEAERDEAMSNLHRMSTERDSLRERLKISQETAISERAHLEQRVEDLQKTLLTMEQERAEQKSRQAQMKEGMVGLEEHVNTLSGKLAAADGELSCLRNECNMLRLSNTQTENSLSETQKRLINRIGDLQRVQKKNQHLEEKNDSLQKELTVLREELNVLKNTVFELTQHRDTLQEHLERKNDLLCSNNKQLDEKENSIHNMSLQIEDLEASLQAVKETVSSRDRELDRMRRKLLDSEDELNDVVELKDATLRDNKLLREDMDQMCLDKKALQMKIDEAAHEIEVLERKVQNYVSDISNIEDQLSSKEQECKALQECQMQLRTSDSEKRRLRERVESLERSLQEAISAEQSCSAELKQLTSTIKKHEEELWQMQSKQLNTHHDLEKTRDLCVKLDSGKEAVQQELESCRSELELLRKQLASEREKELQLHLSSQERLVEIQLLRDKLAVAESKASTQSREMAQIRTRFSLLEADIEATRRQLNIEREEREHAVKEVRRLGLSSTFSAPILSSTMRTSLSPVHHSLSPNRSHSPGRLPHTTSDHLPLGRSPNRSVTFRNPYD</sequence>
<evidence type="ECO:0000256" key="2">
    <source>
        <dbReference type="ARBA" id="ARBA00022490"/>
    </source>
</evidence>
<keyword evidence="8" id="KW-1185">Reference proteome</keyword>
<reference evidence="7" key="1">
    <citation type="submission" date="2023-08" db="EMBL/GenBank/DDBJ databases">
        <title>Pelteobagrus vachellii genome.</title>
        <authorList>
            <person name="Liu H."/>
        </authorList>
    </citation>
    <scope>NUCLEOTIDE SEQUENCE</scope>
    <source>
        <strain evidence="7">PRFRI_2022a</strain>
        <tissue evidence="7">Muscle</tissue>
    </source>
</reference>
<feature type="coiled-coil region" evidence="5">
    <location>
        <begin position="179"/>
        <end position="320"/>
    </location>
</feature>
<dbReference type="Proteomes" id="UP001187315">
    <property type="component" value="Unassembled WGS sequence"/>
</dbReference>
<feature type="region of interest" description="Disordered" evidence="6">
    <location>
        <begin position="771"/>
        <end position="816"/>
    </location>
</feature>
<dbReference type="SUPFAM" id="SSF57997">
    <property type="entry name" value="Tropomyosin"/>
    <property type="match status" value="1"/>
</dbReference>
<evidence type="ECO:0000256" key="6">
    <source>
        <dbReference type="SAM" id="MobiDB-lite"/>
    </source>
</evidence>
<proteinExistence type="inferred from homology"/>
<gene>
    <name evidence="7" type="ORF">Q7C36_021912</name>
</gene>
<feature type="coiled-coil region" evidence="5">
    <location>
        <begin position="96"/>
        <end position="123"/>
    </location>
</feature>
<dbReference type="EMBL" id="JAVHJS010000024">
    <property type="protein sequence ID" value="KAK2817979.1"/>
    <property type="molecule type" value="Genomic_DNA"/>
</dbReference>
<feature type="compositionally biased region" description="Polar residues" evidence="6">
    <location>
        <begin position="805"/>
        <end position="816"/>
    </location>
</feature>
<dbReference type="PANTHER" id="PTHR20544">
    <property type="entry name" value="CENTROSOMAL PROTEIN CEP135"/>
    <property type="match status" value="1"/>
</dbReference>
<keyword evidence="3" id="KW-0206">Cytoskeleton</keyword>
<evidence type="ECO:0000256" key="1">
    <source>
        <dbReference type="ARBA" id="ARBA00004114"/>
    </source>
</evidence>
<feature type="compositionally biased region" description="Polar residues" evidence="6">
    <location>
        <begin position="59"/>
        <end position="77"/>
    </location>
</feature>
<feature type="compositionally biased region" description="Basic and acidic residues" evidence="6">
    <location>
        <begin position="8"/>
        <end position="35"/>
    </location>
</feature>
<comment type="similarity">
    <text evidence="4">Belongs to the CEP135/TSGA10 family.</text>
</comment>
<evidence type="ECO:0000313" key="7">
    <source>
        <dbReference type="EMBL" id="KAK2817979.1"/>
    </source>
</evidence>
<name>A0AA88IPJ4_TACVA</name>
<feature type="compositionally biased region" description="Basic and acidic residues" evidence="6">
    <location>
        <begin position="42"/>
        <end position="58"/>
    </location>
</feature>
<keyword evidence="5" id="KW-0175">Coiled coil</keyword>